<gene>
    <name evidence="1" type="ORF">B0H16DRAFT_1485394</name>
</gene>
<comment type="caution">
    <text evidence="1">The sequence shown here is derived from an EMBL/GenBank/DDBJ whole genome shotgun (WGS) entry which is preliminary data.</text>
</comment>
<dbReference type="Proteomes" id="UP001215598">
    <property type="component" value="Unassembled WGS sequence"/>
</dbReference>
<accession>A0AAD7DN55</accession>
<sequence>MEIPSTDGRPETIKLELLAACMRRAAQRLNADEWDRIWAAPQNLSVHDVGGAFLPPSCEPGWLTKAYTPGDTVRGRTVTPNPLSLIEHPKRGCVGRIHVARRRRIFGAEGNPEERIPIFQNSLDVKVSRQEYGRSLRVGPESHLYRDRSTEPLVLEGVDVRSEQPEAEDISSKTAALVETVDRRRITPAGALARWMLGIGVGGSRSGVLG</sequence>
<keyword evidence="2" id="KW-1185">Reference proteome</keyword>
<name>A0AAD7DN55_9AGAR</name>
<organism evidence="1 2">
    <name type="scientific">Mycena metata</name>
    <dbReference type="NCBI Taxonomy" id="1033252"/>
    <lineage>
        <taxon>Eukaryota</taxon>
        <taxon>Fungi</taxon>
        <taxon>Dikarya</taxon>
        <taxon>Basidiomycota</taxon>
        <taxon>Agaricomycotina</taxon>
        <taxon>Agaricomycetes</taxon>
        <taxon>Agaricomycetidae</taxon>
        <taxon>Agaricales</taxon>
        <taxon>Marasmiineae</taxon>
        <taxon>Mycenaceae</taxon>
        <taxon>Mycena</taxon>
    </lineage>
</organism>
<protein>
    <submittedName>
        <fullName evidence="1">Uncharacterized protein</fullName>
    </submittedName>
</protein>
<dbReference type="EMBL" id="JARKIB010000663">
    <property type="protein sequence ID" value="KAJ7695261.1"/>
    <property type="molecule type" value="Genomic_DNA"/>
</dbReference>
<dbReference type="AlphaFoldDB" id="A0AAD7DN55"/>
<evidence type="ECO:0000313" key="1">
    <source>
        <dbReference type="EMBL" id="KAJ7695261.1"/>
    </source>
</evidence>
<proteinExistence type="predicted"/>
<reference evidence="1" key="1">
    <citation type="submission" date="2023-03" db="EMBL/GenBank/DDBJ databases">
        <title>Massive genome expansion in bonnet fungi (Mycena s.s.) driven by repeated elements and novel gene families across ecological guilds.</title>
        <authorList>
            <consortium name="Lawrence Berkeley National Laboratory"/>
            <person name="Harder C.B."/>
            <person name="Miyauchi S."/>
            <person name="Viragh M."/>
            <person name="Kuo A."/>
            <person name="Thoen E."/>
            <person name="Andreopoulos B."/>
            <person name="Lu D."/>
            <person name="Skrede I."/>
            <person name="Drula E."/>
            <person name="Henrissat B."/>
            <person name="Morin E."/>
            <person name="Kohler A."/>
            <person name="Barry K."/>
            <person name="LaButti K."/>
            <person name="Morin E."/>
            <person name="Salamov A."/>
            <person name="Lipzen A."/>
            <person name="Mereny Z."/>
            <person name="Hegedus B."/>
            <person name="Baldrian P."/>
            <person name="Stursova M."/>
            <person name="Weitz H."/>
            <person name="Taylor A."/>
            <person name="Grigoriev I.V."/>
            <person name="Nagy L.G."/>
            <person name="Martin F."/>
            <person name="Kauserud H."/>
        </authorList>
    </citation>
    <scope>NUCLEOTIDE SEQUENCE</scope>
    <source>
        <strain evidence="1">CBHHK182m</strain>
    </source>
</reference>
<evidence type="ECO:0000313" key="2">
    <source>
        <dbReference type="Proteomes" id="UP001215598"/>
    </source>
</evidence>